<organism evidence="1 2">
    <name type="scientific">Cryobacterium ruanii</name>
    <dbReference type="NCBI Taxonomy" id="1259197"/>
    <lineage>
        <taxon>Bacteria</taxon>
        <taxon>Bacillati</taxon>
        <taxon>Actinomycetota</taxon>
        <taxon>Actinomycetes</taxon>
        <taxon>Micrococcales</taxon>
        <taxon>Microbacteriaceae</taxon>
        <taxon>Cryobacterium</taxon>
    </lineage>
</organism>
<dbReference type="RefSeq" id="WP_134554716.1">
    <property type="nucleotide sequence ID" value="NZ_SOHK01000007.1"/>
</dbReference>
<gene>
    <name evidence="1" type="ORF">E3T47_04690</name>
</gene>
<accession>A0A4R9AQ46</accession>
<dbReference type="AlphaFoldDB" id="A0A4R9AQ46"/>
<dbReference type="OrthoDB" id="3405625at2"/>
<keyword evidence="2" id="KW-1185">Reference proteome</keyword>
<name>A0A4R9AQ46_9MICO</name>
<reference evidence="1 2" key="1">
    <citation type="submission" date="2019-03" db="EMBL/GenBank/DDBJ databases">
        <title>Genomics of glacier-inhabiting Cryobacterium strains.</title>
        <authorList>
            <person name="Liu Q."/>
            <person name="Xin Y.-H."/>
        </authorList>
    </citation>
    <scope>NUCLEOTIDE SEQUENCE [LARGE SCALE GENOMIC DNA]</scope>
    <source>
        <strain evidence="1 2">Sr36</strain>
    </source>
</reference>
<evidence type="ECO:0000313" key="2">
    <source>
        <dbReference type="Proteomes" id="UP000298154"/>
    </source>
</evidence>
<proteinExistence type="predicted"/>
<sequence>MSTTLDAVPSQTEPVHAQGALPAVSTDINLQIGSGPELYGATRSWPLLGLTAVIDLVTVSFTIGLARADGPRDNAVLTSLGASPRVRQTFGFCGRPW</sequence>
<comment type="caution">
    <text evidence="1">The sequence shown here is derived from an EMBL/GenBank/DDBJ whole genome shotgun (WGS) entry which is preliminary data.</text>
</comment>
<dbReference type="Proteomes" id="UP000298154">
    <property type="component" value="Unassembled WGS sequence"/>
</dbReference>
<dbReference type="EMBL" id="SOHK01000007">
    <property type="protein sequence ID" value="TFD67900.1"/>
    <property type="molecule type" value="Genomic_DNA"/>
</dbReference>
<evidence type="ECO:0000313" key="1">
    <source>
        <dbReference type="EMBL" id="TFD67900.1"/>
    </source>
</evidence>
<protein>
    <submittedName>
        <fullName evidence="1">Uncharacterized protein</fullName>
    </submittedName>
</protein>